<accession>A0ABV3G7J2</accession>
<dbReference type="EMBL" id="JBFALK010000001">
    <property type="protein sequence ID" value="MEV0967582.1"/>
    <property type="molecule type" value="Genomic_DNA"/>
</dbReference>
<dbReference type="InterPro" id="IPR011033">
    <property type="entry name" value="PRC_barrel-like_sf"/>
</dbReference>
<dbReference type="InterPro" id="IPR014747">
    <property type="entry name" value="Bac_photo_RC_H_C"/>
</dbReference>
<reference evidence="1 2" key="1">
    <citation type="submission" date="2024-06" db="EMBL/GenBank/DDBJ databases">
        <title>The Natural Products Discovery Center: Release of the First 8490 Sequenced Strains for Exploring Actinobacteria Biosynthetic Diversity.</title>
        <authorList>
            <person name="Kalkreuter E."/>
            <person name="Kautsar S.A."/>
            <person name="Yang D."/>
            <person name="Bader C.D."/>
            <person name="Teijaro C.N."/>
            <person name="Fluegel L."/>
            <person name="Davis C.M."/>
            <person name="Simpson J.R."/>
            <person name="Lauterbach L."/>
            <person name="Steele A.D."/>
            <person name="Gui C."/>
            <person name="Meng S."/>
            <person name="Li G."/>
            <person name="Viehrig K."/>
            <person name="Ye F."/>
            <person name="Su P."/>
            <person name="Kiefer A.F."/>
            <person name="Nichols A."/>
            <person name="Cepeda A.J."/>
            <person name="Yan W."/>
            <person name="Fan B."/>
            <person name="Jiang Y."/>
            <person name="Adhikari A."/>
            <person name="Zheng C.-J."/>
            <person name="Schuster L."/>
            <person name="Cowan T.M."/>
            <person name="Smanski M.J."/>
            <person name="Chevrette M.G."/>
            <person name="De Carvalho L.P.S."/>
            <person name="Shen B."/>
        </authorList>
    </citation>
    <scope>NUCLEOTIDE SEQUENCE [LARGE SCALE GENOMIC DNA]</scope>
    <source>
        <strain evidence="1 2">NPDC050100</strain>
    </source>
</reference>
<proteinExistence type="predicted"/>
<dbReference type="Gene3D" id="3.90.50.10">
    <property type="entry name" value="Photosynthetic Reaction Center, subunit H, domain 2"/>
    <property type="match status" value="1"/>
</dbReference>
<dbReference type="RefSeq" id="WP_358129421.1">
    <property type="nucleotide sequence ID" value="NZ_JBFALK010000001.1"/>
</dbReference>
<sequence length="118" mass="13154">MTPDLWSYRDSLDGTGQDLDVGGYDVEATDGRIGSVDDATYEVGESYVVVDTGPWIFGKKVLLPAGVVTLIDPQEKKVFVSRTKQEIKNAPEFDESAFKESAYRDRIGDYYGRFPYAP</sequence>
<organism evidence="1 2">
    <name type="scientific">Microtetraspora glauca</name>
    <dbReference type="NCBI Taxonomy" id="1996"/>
    <lineage>
        <taxon>Bacteria</taxon>
        <taxon>Bacillati</taxon>
        <taxon>Actinomycetota</taxon>
        <taxon>Actinomycetes</taxon>
        <taxon>Streptosporangiales</taxon>
        <taxon>Streptosporangiaceae</taxon>
        <taxon>Microtetraspora</taxon>
    </lineage>
</organism>
<name>A0ABV3G7J2_MICGL</name>
<protein>
    <submittedName>
        <fullName evidence="1">PRC-barrel domain containing protein</fullName>
    </submittedName>
</protein>
<dbReference type="SUPFAM" id="SSF50346">
    <property type="entry name" value="PRC-barrel domain"/>
    <property type="match status" value="1"/>
</dbReference>
<comment type="caution">
    <text evidence="1">The sequence shown here is derived from an EMBL/GenBank/DDBJ whole genome shotgun (WGS) entry which is preliminary data.</text>
</comment>
<dbReference type="Proteomes" id="UP001551675">
    <property type="component" value="Unassembled WGS sequence"/>
</dbReference>
<evidence type="ECO:0000313" key="2">
    <source>
        <dbReference type="Proteomes" id="UP001551675"/>
    </source>
</evidence>
<keyword evidence="2" id="KW-1185">Reference proteome</keyword>
<evidence type="ECO:0000313" key="1">
    <source>
        <dbReference type="EMBL" id="MEV0967582.1"/>
    </source>
</evidence>
<gene>
    <name evidence="1" type="ORF">AB0I59_03015</name>
</gene>